<evidence type="ECO:0000313" key="3">
    <source>
        <dbReference type="Proteomes" id="UP000609346"/>
    </source>
</evidence>
<sequence>MSTSKWAGKKALFLGDSITEGVGTTKTYHAMLNEMIGFGDLKHYGISGTRIASQPDDGGSAMSVRYAGMDDDADLVVVFGGTNDFGHGTAPIGTTEDFTTGTFLGALNVLMTGLIEQYPAASICFLTPLHRDFYDGYVELNPETGLTLELFAEHLKERARYYALPVLDLYAMSGMQPKLQVIKDRYMPDGLHPNDAGHQLMAQRIAPFLETL</sequence>
<protein>
    <submittedName>
        <fullName evidence="2">SGNH/GDSL hydrolase family protein</fullName>
    </submittedName>
</protein>
<dbReference type="EMBL" id="JACXZA010000004">
    <property type="protein sequence ID" value="MBD3920643.1"/>
    <property type="molecule type" value="Genomic_DNA"/>
</dbReference>
<accession>A0ABR8MXN0</accession>
<dbReference type="InterPro" id="IPR013830">
    <property type="entry name" value="SGNH_hydro"/>
</dbReference>
<evidence type="ECO:0000313" key="2">
    <source>
        <dbReference type="EMBL" id="MBD3920643.1"/>
    </source>
</evidence>
<name>A0ABR8MXN0_9BACL</name>
<dbReference type="PANTHER" id="PTHR30383">
    <property type="entry name" value="THIOESTERASE 1/PROTEASE 1/LYSOPHOSPHOLIPASE L1"/>
    <property type="match status" value="1"/>
</dbReference>
<keyword evidence="2" id="KW-0378">Hydrolase</keyword>
<comment type="caution">
    <text evidence="2">The sequence shown here is derived from an EMBL/GenBank/DDBJ whole genome shotgun (WGS) entry which is preliminary data.</text>
</comment>
<dbReference type="RefSeq" id="WP_191204925.1">
    <property type="nucleotide sequence ID" value="NZ_JACXZA010000004.1"/>
</dbReference>
<dbReference type="InterPro" id="IPR051532">
    <property type="entry name" value="Ester_Hydrolysis_Enzymes"/>
</dbReference>
<proteinExistence type="predicted"/>
<gene>
    <name evidence="2" type="ORF">H8B09_17900</name>
</gene>
<dbReference type="PANTHER" id="PTHR30383:SF5">
    <property type="entry name" value="SGNH HYDROLASE-TYPE ESTERASE DOMAIN-CONTAINING PROTEIN"/>
    <property type="match status" value="1"/>
</dbReference>
<dbReference type="SUPFAM" id="SSF52266">
    <property type="entry name" value="SGNH hydrolase"/>
    <property type="match status" value="1"/>
</dbReference>
<dbReference type="Gene3D" id="3.40.50.1110">
    <property type="entry name" value="SGNH hydrolase"/>
    <property type="match status" value="1"/>
</dbReference>
<dbReference type="GO" id="GO:0016787">
    <property type="term" value="F:hydrolase activity"/>
    <property type="evidence" value="ECO:0007669"/>
    <property type="project" value="UniProtKB-KW"/>
</dbReference>
<organism evidence="2 3">
    <name type="scientific">Paenibacillus terricola</name>
    <dbReference type="NCBI Taxonomy" id="2763503"/>
    <lineage>
        <taxon>Bacteria</taxon>
        <taxon>Bacillati</taxon>
        <taxon>Bacillota</taxon>
        <taxon>Bacilli</taxon>
        <taxon>Bacillales</taxon>
        <taxon>Paenibacillaceae</taxon>
        <taxon>Paenibacillus</taxon>
    </lineage>
</organism>
<dbReference type="Pfam" id="PF13472">
    <property type="entry name" value="Lipase_GDSL_2"/>
    <property type="match status" value="1"/>
</dbReference>
<dbReference type="InterPro" id="IPR036514">
    <property type="entry name" value="SGNH_hydro_sf"/>
</dbReference>
<reference evidence="2 3" key="1">
    <citation type="submission" date="2020-09" db="EMBL/GenBank/DDBJ databases">
        <title>Paenibacillus sp. strain PR3 16S rRNA gene Genome sequencing and assembly.</title>
        <authorList>
            <person name="Kim J."/>
        </authorList>
    </citation>
    <scope>NUCLEOTIDE SEQUENCE [LARGE SCALE GENOMIC DNA]</scope>
    <source>
        <strain evidence="2 3">PR3</strain>
    </source>
</reference>
<keyword evidence="3" id="KW-1185">Reference proteome</keyword>
<evidence type="ECO:0000259" key="1">
    <source>
        <dbReference type="Pfam" id="PF13472"/>
    </source>
</evidence>
<dbReference type="Proteomes" id="UP000609346">
    <property type="component" value="Unassembled WGS sequence"/>
</dbReference>
<feature type="domain" description="SGNH hydrolase-type esterase" evidence="1">
    <location>
        <begin position="13"/>
        <end position="200"/>
    </location>
</feature>
<dbReference type="CDD" id="cd00229">
    <property type="entry name" value="SGNH_hydrolase"/>
    <property type="match status" value="1"/>
</dbReference>